<dbReference type="STRING" id="1071380.I2H5G7"/>
<feature type="region of interest" description="Disordered" evidence="11">
    <location>
        <begin position="86"/>
        <end position="123"/>
    </location>
</feature>
<evidence type="ECO:0000256" key="1">
    <source>
        <dbReference type="ARBA" id="ARBA00004323"/>
    </source>
</evidence>
<dbReference type="Proteomes" id="UP000002866">
    <property type="component" value="Chromosome 6"/>
</dbReference>
<dbReference type="GeneID" id="14496728"/>
<dbReference type="SUPFAM" id="SSF53448">
    <property type="entry name" value="Nucleotide-diphospho-sugar transferases"/>
    <property type="match status" value="1"/>
</dbReference>
<keyword evidence="5 12" id="KW-0812">Transmembrane</keyword>
<evidence type="ECO:0000313" key="13">
    <source>
        <dbReference type="EMBL" id="CCH61619.1"/>
    </source>
</evidence>
<protein>
    <recommendedName>
        <fullName evidence="15">Alpha-1,2-mannosyltransferase MNN2</fullName>
    </recommendedName>
</protein>
<dbReference type="RefSeq" id="XP_004181138.1">
    <property type="nucleotide sequence ID" value="XM_004181090.1"/>
</dbReference>
<organism evidence="13 14">
    <name type="scientific">Henningerozyma blattae (strain ATCC 34711 / CBS 6284 / DSM 70876 / NBRC 10599 / NRRL Y-10934 / UCD 77-7)</name>
    <name type="common">Yeast</name>
    <name type="synonym">Tetrapisispora blattae</name>
    <dbReference type="NCBI Taxonomy" id="1071380"/>
    <lineage>
        <taxon>Eukaryota</taxon>
        <taxon>Fungi</taxon>
        <taxon>Dikarya</taxon>
        <taxon>Ascomycota</taxon>
        <taxon>Saccharomycotina</taxon>
        <taxon>Saccharomycetes</taxon>
        <taxon>Saccharomycetales</taxon>
        <taxon>Saccharomycetaceae</taxon>
        <taxon>Henningerozyma</taxon>
    </lineage>
</organism>
<keyword evidence="9 12" id="KW-0472">Membrane</keyword>
<dbReference type="FunCoup" id="I2H5G7">
    <property type="interactions" value="85"/>
</dbReference>
<dbReference type="AlphaFoldDB" id="I2H5G7"/>
<comment type="pathway">
    <text evidence="2">Protein modification; protein glycosylation.</text>
</comment>
<evidence type="ECO:0000256" key="6">
    <source>
        <dbReference type="ARBA" id="ARBA00022968"/>
    </source>
</evidence>
<gene>
    <name evidence="13" type="primary">TBLA0F00740</name>
    <name evidence="13" type="ORF">TBLA_0F00740</name>
</gene>
<dbReference type="InParanoid" id="I2H5G7"/>
<evidence type="ECO:0000256" key="7">
    <source>
        <dbReference type="ARBA" id="ARBA00022989"/>
    </source>
</evidence>
<reference evidence="13 14" key="1">
    <citation type="journal article" date="2011" name="Proc. Natl. Acad. Sci. U.S.A.">
        <title>Evolutionary erosion of yeast sex chromosomes by mating-type switching accidents.</title>
        <authorList>
            <person name="Gordon J.L."/>
            <person name="Armisen D."/>
            <person name="Proux-Wera E."/>
            <person name="Oheigeartaigh S.S."/>
            <person name="Byrne K.P."/>
            <person name="Wolfe K.H."/>
        </authorList>
    </citation>
    <scope>NUCLEOTIDE SEQUENCE [LARGE SCALE GENOMIC DNA]</scope>
    <source>
        <strain evidence="14">ATCC 34711 / CBS 6284 / DSM 70876 / NBRC 10599 / NRRL Y-10934 / UCD 77-7</strain>
    </source>
</reference>
<comment type="subcellular location">
    <subcellularLocation>
        <location evidence="1">Golgi apparatus membrane</location>
        <topology evidence="1">Single-pass type II membrane protein</topology>
    </subcellularLocation>
</comment>
<dbReference type="FunFam" id="3.90.550.10:FF:000177">
    <property type="entry name" value="MNN5p Alpha-1,2-mannosyltransferase"/>
    <property type="match status" value="1"/>
</dbReference>
<feature type="compositionally biased region" description="Low complexity" evidence="11">
    <location>
        <begin position="89"/>
        <end position="115"/>
    </location>
</feature>
<evidence type="ECO:0008006" key="15">
    <source>
        <dbReference type="Google" id="ProtNLM"/>
    </source>
</evidence>
<keyword evidence="4" id="KW-0808">Transferase</keyword>
<evidence type="ECO:0000256" key="4">
    <source>
        <dbReference type="ARBA" id="ARBA00022679"/>
    </source>
</evidence>
<sequence length="653" mass="74770">MILTRRFFKLLKLISAVIVLTGLFIATNNYLDDAVSVSVSDYTQRLQSYINLSPEIVNSNNEKPPLTAEIISEDSSNVNHMATVTSTANNNNNINSNSKLSNPKSNSGSSSSKSNIKTQEDDEATRKQKVYKFYQDIFNILKNTTIPGKSDRVYKLECQLKGDVGTRPDNYKEWYKLTSKELSNCLEVPYETAKMLQESHADYVDKIGSLVLPKVAYGGKGIVTVGGGKFSVLAFLIIRTLRNLGTSLPVEVFIPPSDEGETDFCNNVLPQYNAKCIYMTDILPKEFVDEFEFKGYQFKSLAMIASSFDDLLMLDADNFPIKDLDNIFEQEPYTSTGLVMWPDFWRRTTNPVYYSIADVPVNEKKRVRNTFDDLTPVEIYTEDISDLSDVPFHDLEGTLPDVSTESGQLMINKEKHIATVLLALYYNFNGPTWYYPIFSQKAAGEGDKETFIAAANFYGLSYYQVRTSVGVDGYHQSDDKGFRGVAMLQHDFVQDYERYERARNEIDIKYGGAKKVMKYDYNYSPDDFYKTYFDSGDDSNVNQPIKEVDIMFVHSNLPKFDPFTLWDENDLTLDGSHFRSYLKLPHLTHYDLEYENFKIFHQSLCVLKNQFKYLEDKFQGKESNRESMCNYIMDRLKYLTDTHEMALKGPISA</sequence>
<keyword evidence="14" id="KW-1185">Reference proteome</keyword>
<keyword evidence="7 12" id="KW-1133">Transmembrane helix</keyword>
<name>I2H5G7_HENB6</name>
<evidence type="ECO:0000256" key="9">
    <source>
        <dbReference type="ARBA" id="ARBA00023136"/>
    </source>
</evidence>
<dbReference type="KEGG" id="tbl:TBLA_0F00740"/>
<evidence type="ECO:0000256" key="3">
    <source>
        <dbReference type="ARBA" id="ARBA00009105"/>
    </source>
</evidence>
<evidence type="ECO:0000256" key="8">
    <source>
        <dbReference type="ARBA" id="ARBA00023034"/>
    </source>
</evidence>
<accession>I2H5G7</accession>
<dbReference type="GO" id="GO:0046354">
    <property type="term" value="P:mannan biosynthetic process"/>
    <property type="evidence" value="ECO:0007669"/>
    <property type="project" value="TreeGrafter"/>
</dbReference>
<evidence type="ECO:0000256" key="11">
    <source>
        <dbReference type="SAM" id="MobiDB-lite"/>
    </source>
</evidence>
<evidence type="ECO:0000256" key="5">
    <source>
        <dbReference type="ARBA" id="ARBA00022692"/>
    </source>
</evidence>
<evidence type="ECO:0000256" key="2">
    <source>
        <dbReference type="ARBA" id="ARBA00004922"/>
    </source>
</evidence>
<dbReference type="EMBL" id="HE806321">
    <property type="protein sequence ID" value="CCH61619.1"/>
    <property type="molecule type" value="Genomic_DNA"/>
</dbReference>
<dbReference type="InterPro" id="IPR022751">
    <property type="entry name" value="Alpha_mannosyltransferase"/>
</dbReference>
<evidence type="ECO:0000313" key="14">
    <source>
        <dbReference type="Proteomes" id="UP000002866"/>
    </source>
</evidence>
<dbReference type="HOGENOM" id="CLU_013298_1_1_1"/>
<dbReference type="PANTHER" id="PTHR31646">
    <property type="entry name" value="ALPHA-1,2-MANNOSYLTRANSFERASE MNN2"/>
    <property type="match status" value="1"/>
</dbReference>
<dbReference type="eggNOG" id="ENOG502QQ16">
    <property type="taxonomic scope" value="Eukaryota"/>
</dbReference>
<keyword evidence="8" id="KW-0333">Golgi apparatus</keyword>
<keyword evidence="10" id="KW-0325">Glycoprotein</keyword>
<dbReference type="GO" id="GO:0000026">
    <property type="term" value="F:alpha-1,2-mannosyltransferase activity"/>
    <property type="evidence" value="ECO:0007669"/>
    <property type="project" value="EnsemblFungi"/>
</dbReference>
<dbReference type="InterPro" id="IPR029044">
    <property type="entry name" value="Nucleotide-diphossugar_trans"/>
</dbReference>
<dbReference type="GO" id="GO:0000139">
    <property type="term" value="C:Golgi membrane"/>
    <property type="evidence" value="ECO:0007669"/>
    <property type="project" value="UniProtKB-SubCell"/>
</dbReference>
<evidence type="ECO:0000256" key="10">
    <source>
        <dbReference type="ARBA" id="ARBA00023180"/>
    </source>
</evidence>
<evidence type="ECO:0000256" key="12">
    <source>
        <dbReference type="SAM" id="Phobius"/>
    </source>
</evidence>
<dbReference type="OMA" id="KGYQYKA"/>
<comment type="similarity">
    <text evidence="3">Belongs to the MNN1/MNT family.</text>
</comment>
<dbReference type="OrthoDB" id="430354at2759"/>
<keyword evidence="6" id="KW-0735">Signal-anchor</keyword>
<feature type="transmembrane region" description="Helical" evidence="12">
    <location>
        <begin position="7"/>
        <end position="26"/>
    </location>
</feature>
<dbReference type="Pfam" id="PF11051">
    <property type="entry name" value="Mannosyl_trans3"/>
    <property type="match status" value="1"/>
</dbReference>
<dbReference type="PANTHER" id="PTHR31646:SF1">
    <property type="entry name" value="ALPHA-1,2-MANNOSYLTRANSFERASE MNN2"/>
    <property type="match status" value="1"/>
</dbReference>
<proteinExistence type="inferred from homology"/>